<keyword evidence="2" id="KW-0812">Transmembrane</keyword>
<reference evidence="3 4" key="1">
    <citation type="journal article" date="2023" name="Life. Sci Alliance">
        <title>Evolutionary insights into 3D genome organization and epigenetic landscape of Vigna mungo.</title>
        <authorList>
            <person name="Junaid A."/>
            <person name="Singh B."/>
            <person name="Bhatia S."/>
        </authorList>
    </citation>
    <scope>NUCLEOTIDE SEQUENCE [LARGE SCALE GENOMIC DNA]</scope>
    <source>
        <strain evidence="3">Urdbean</strain>
    </source>
</reference>
<evidence type="ECO:0000256" key="1">
    <source>
        <dbReference type="SAM" id="MobiDB-lite"/>
    </source>
</evidence>
<keyword evidence="2" id="KW-0472">Membrane</keyword>
<keyword evidence="2" id="KW-1133">Transmembrane helix</keyword>
<evidence type="ECO:0000256" key="2">
    <source>
        <dbReference type="SAM" id="Phobius"/>
    </source>
</evidence>
<proteinExistence type="predicted"/>
<feature type="transmembrane region" description="Helical" evidence="2">
    <location>
        <begin position="103"/>
        <end position="123"/>
    </location>
</feature>
<name>A0AAQ3RP38_VIGMU</name>
<organism evidence="3 4">
    <name type="scientific">Vigna mungo</name>
    <name type="common">Black gram</name>
    <name type="synonym">Phaseolus mungo</name>
    <dbReference type="NCBI Taxonomy" id="3915"/>
    <lineage>
        <taxon>Eukaryota</taxon>
        <taxon>Viridiplantae</taxon>
        <taxon>Streptophyta</taxon>
        <taxon>Embryophyta</taxon>
        <taxon>Tracheophyta</taxon>
        <taxon>Spermatophyta</taxon>
        <taxon>Magnoliopsida</taxon>
        <taxon>eudicotyledons</taxon>
        <taxon>Gunneridae</taxon>
        <taxon>Pentapetalae</taxon>
        <taxon>rosids</taxon>
        <taxon>fabids</taxon>
        <taxon>Fabales</taxon>
        <taxon>Fabaceae</taxon>
        <taxon>Papilionoideae</taxon>
        <taxon>50 kb inversion clade</taxon>
        <taxon>NPAAA clade</taxon>
        <taxon>indigoferoid/millettioid clade</taxon>
        <taxon>Phaseoleae</taxon>
        <taxon>Vigna</taxon>
    </lineage>
</organism>
<evidence type="ECO:0000313" key="4">
    <source>
        <dbReference type="Proteomes" id="UP001374535"/>
    </source>
</evidence>
<sequence>MEPHVPHVQRIGHAPKHGDGDYEPAVDEDAHTCVAYGQRVEEQRINEKSRGAHQKEHPVPFLDPFGSRIQYHPELPPETAAGKDVRLLGLVFGIDISVVEFEVIVFLVFLIIIILIVIGGGVVHA</sequence>
<evidence type="ECO:0000313" key="3">
    <source>
        <dbReference type="EMBL" id="WVY99972.1"/>
    </source>
</evidence>
<accession>A0AAQ3RP38</accession>
<protein>
    <submittedName>
        <fullName evidence="3">Uncharacterized protein</fullName>
    </submittedName>
</protein>
<dbReference type="EMBL" id="CP144693">
    <property type="protein sequence ID" value="WVY99972.1"/>
    <property type="molecule type" value="Genomic_DNA"/>
</dbReference>
<feature type="region of interest" description="Disordered" evidence="1">
    <location>
        <begin position="1"/>
        <end position="24"/>
    </location>
</feature>
<keyword evidence="4" id="KW-1185">Reference proteome</keyword>
<dbReference type="AlphaFoldDB" id="A0AAQ3RP38"/>
<dbReference type="Proteomes" id="UP001374535">
    <property type="component" value="Chromosome 8"/>
</dbReference>
<gene>
    <name evidence="3" type="ORF">V8G54_026042</name>
</gene>